<comment type="caution">
    <text evidence="4">The sequence shown here is derived from an EMBL/GenBank/DDBJ whole genome shotgun (WGS) entry which is preliminary data.</text>
</comment>
<keyword evidence="1" id="KW-0880">Kelch repeat</keyword>
<dbReference type="AlphaFoldDB" id="A0A437R366"/>
<feature type="chain" id="PRO_5019313856" evidence="3">
    <location>
        <begin position="17"/>
        <end position="350"/>
    </location>
</feature>
<evidence type="ECO:0000256" key="3">
    <source>
        <dbReference type="SAM" id="SignalP"/>
    </source>
</evidence>
<proteinExistence type="predicted"/>
<evidence type="ECO:0000256" key="1">
    <source>
        <dbReference type="ARBA" id="ARBA00022441"/>
    </source>
</evidence>
<keyword evidence="3" id="KW-0732">Signal</keyword>
<dbReference type="Gene3D" id="2.120.10.80">
    <property type="entry name" value="Kelch-type beta propeller"/>
    <property type="match status" value="2"/>
</dbReference>
<sequence>MLPAVTTLLLSVAATAATLPPLPEPVSNQLVLQTTVRGKGYLVSFAGLGAEKTAASSHNKAWQLTEGNAMWQPVAAVPNQARKSGRLAATGLAMANNFFIFSGYSVAADGVETTLTDSYRFSPITQTYTKLPEMPVPVDDSLAVSYQDRYIYLISGWHNDGNVNLVQVFDNFSQKWQQATPFPGTPVFGLAGAAVGNQLLVCDGVKLNYAAGKRSYAMENQCYLGTVDAKSALKINWQPIAHHGQAARYRQSAVAVTVNNEPMIAMIGGSENPYNFNGIGYNGTASEPSAAVYVYALKQQKWLKAEPTTAVMDLRSLVSINGEIYSVGGMVAGQNVTPQLIKHQIKLLPE</sequence>
<dbReference type="PANTHER" id="PTHR45632">
    <property type="entry name" value="LD33804P"/>
    <property type="match status" value="1"/>
</dbReference>
<evidence type="ECO:0000313" key="4">
    <source>
        <dbReference type="EMBL" id="RVU41220.1"/>
    </source>
</evidence>
<dbReference type="EMBL" id="SACS01000002">
    <property type="protein sequence ID" value="RVU41220.1"/>
    <property type="molecule type" value="Genomic_DNA"/>
</dbReference>
<accession>A0A437R366</accession>
<dbReference type="SUPFAM" id="SSF117281">
    <property type="entry name" value="Kelch motif"/>
    <property type="match status" value="1"/>
</dbReference>
<dbReference type="PANTHER" id="PTHR45632:SF3">
    <property type="entry name" value="KELCH-LIKE PROTEIN 32"/>
    <property type="match status" value="1"/>
</dbReference>
<organism evidence="4 5">
    <name type="scientific">Rheinheimera riviphila</name>
    <dbReference type="NCBI Taxonomy" id="1834037"/>
    <lineage>
        <taxon>Bacteria</taxon>
        <taxon>Pseudomonadati</taxon>
        <taxon>Pseudomonadota</taxon>
        <taxon>Gammaproteobacteria</taxon>
        <taxon>Chromatiales</taxon>
        <taxon>Chromatiaceae</taxon>
        <taxon>Rheinheimera</taxon>
    </lineage>
</organism>
<evidence type="ECO:0000313" key="5">
    <source>
        <dbReference type="Proteomes" id="UP000283077"/>
    </source>
</evidence>
<dbReference type="OrthoDB" id="6192994at2"/>
<evidence type="ECO:0000256" key="2">
    <source>
        <dbReference type="ARBA" id="ARBA00022737"/>
    </source>
</evidence>
<keyword evidence="5" id="KW-1185">Reference proteome</keyword>
<keyword evidence="2" id="KW-0677">Repeat</keyword>
<dbReference type="Proteomes" id="UP000283077">
    <property type="component" value="Unassembled WGS sequence"/>
</dbReference>
<feature type="signal peptide" evidence="3">
    <location>
        <begin position="1"/>
        <end position="16"/>
    </location>
</feature>
<protein>
    <submittedName>
        <fullName evidence="4">Galactose oxidase</fullName>
    </submittedName>
</protein>
<reference evidence="4 5" key="1">
    <citation type="submission" date="2019-01" db="EMBL/GenBank/DDBJ databases">
        <authorList>
            <person name="Chen W.-M."/>
        </authorList>
    </citation>
    <scope>NUCLEOTIDE SEQUENCE [LARGE SCALE GENOMIC DNA]</scope>
    <source>
        <strain evidence="4 5">KYPC3</strain>
    </source>
</reference>
<dbReference type="RefSeq" id="WP_127697603.1">
    <property type="nucleotide sequence ID" value="NZ_SACS01000002.1"/>
</dbReference>
<name>A0A437R366_9GAMM</name>
<gene>
    <name evidence="4" type="ORF">EOE67_03200</name>
</gene>
<dbReference type="InterPro" id="IPR015915">
    <property type="entry name" value="Kelch-typ_b-propeller"/>
</dbReference>